<feature type="compositionally biased region" description="Low complexity" evidence="11">
    <location>
        <begin position="20"/>
        <end position="34"/>
    </location>
</feature>
<evidence type="ECO:0000256" key="10">
    <source>
        <dbReference type="RuleBase" id="RU368028"/>
    </source>
</evidence>
<name>A0AAF1BHL9_9TREE</name>
<keyword evidence="3 10" id="KW-0132">Cell division</keyword>
<comment type="catalytic activity">
    <reaction evidence="8 10">
        <text>O-phospho-L-tyrosyl-[protein] + H2O = L-tyrosyl-[protein] + phosphate</text>
        <dbReference type="Rhea" id="RHEA:10684"/>
        <dbReference type="Rhea" id="RHEA-COMP:10136"/>
        <dbReference type="Rhea" id="RHEA-COMP:20101"/>
        <dbReference type="ChEBI" id="CHEBI:15377"/>
        <dbReference type="ChEBI" id="CHEBI:43474"/>
        <dbReference type="ChEBI" id="CHEBI:46858"/>
        <dbReference type="ChEBI" id="CHEBI:61978"/>
        <dbReference type="EC" id="3.1.3.48"/>
    </reaction>
</comment>
<evidence type="ECO:0000256" key="9">
    <source>
        <dbReference type="ARBA" id="ARBA00067190"/>
    </source>
</evidence>
<keyword evidence="6 10" id="KW-0904">Protein phosphatase</keyword>
<dbReference type="Proteomes" id="UP000827549">
    <property type="component" value="Chromosome 3"/>
</dbReference>
<dbReference type="InterPro" id="IPR036873">
    <property type="entry name" value="Rhodanese-like_dom_sf"/>
</dbReference>
<dbReference type="GO" id="GO:0005634">
    <property type="term" value="C:nucleus"/>
    <property type="evidence" value="ECO:0007669"/>
    <property type="project" value="TreeGrafter"/>
</dbReference>
<dbReference type="FunFam" id="3.40.250.10:FF:000021">
    <property type="entry name" value="M-phase inducer phosphatase cdc-25.2"/>
    <property type="match status" value="1"/>
</dbReference>
<organism evidence="13 14">
    <name type="scientific">Vanrija pseudolonga</name>
    <dbReference type="NCBI Taxonomy" id="143232"/>
    <lineage>
        <taxon>Eukaryota</taxon>
        <taxon>Fungi</taxon>
        <taxon>Dikarya</taxon>
        <taxon>Basidiomycota</taxon>
        <taxon>Agaricomycotina</taxon>
        <taxon>Tremellomycetes</taxon>
        <taxon>Trichosporonales</taxon>
        <taxon>Trichosporonaceae</taxon>
        <taxon>Vanrija</taxon>
    </lineage>
</organism>
<reference evidence="13" key="1">
    <citation type="submission" date="2023-10" db="EMBL/GenBank/DDBJ databases">
        <authorList>
            <person name="Noh H."/>
        </authorList>
    </citation>
    <scope>NUCLEOTIDE SEQUENCE</scope>
    <source>
        <strain evidence="13">DUCC4014</strain>
    </source>
</reference>
<dbReference type="Gene3D" id="3.40.250.10">
    <property type="entry name" value="Rhodanese-like domain"/>
    <property type="match status" value="1"/>
</dbReference>
<feature type="compositionally biased region" description="Polar residues" evidence="11">
    <location>
        <begin position="122"/>
        <end position="135"/>
    </location>
</feature>
<dbReference type="PANTHER" id="PTHR10828">
    <property type="entry name" value="M-PHASE INDUCER PHOSPHATASE DUAL SPECIFICITY PHOSPHATASE CDC25"/>
    <property type="match status" value="1"/>
</dbReference>
<sequence length="703" mass="75385">MDAFSSSPLAETFPSGRFGTPDASPTPAESPSPTKTEVDFPADVDQSFNSSMSISTTGDSPPPSPSMSRVLSPTPTFILKPPRRPELSGQSLQLLSNARTNEPLGTRARPLGPARTFGRELSLNTRPLNFAQPSFSEKGKMLPPAVPENKTAASPVRMQWTLSHEDMSSPRISLPHMGRRDSAPTLESPRHVSTLTDSMDVDSPRRANQSPSMDGSPGLGSFFCESPAAPSAVPPSKRRTLVASSPASPSSSPSTRRNRPDKVVSSGALLFGVGSRANTVASRRSVPYTKRPSLTPVAPADGSRAATSTSSAYPILYGPPKGFGLPRGVPTMRRAFSVSDQHATAPEGSESESEFEASPSVNPTAAEYQRRYGPSRAVLPRIDGSPGLKVAKPSASGATSPVPPLKSPYGPGGLPGFGDNEVDGKVLPCHKVKEDGLVRITPQTMTDLLAGKYDAGMKRYHILDCRFDYEYEGGHIDGAINVRSMEQLDELLLTAACGVNTDGSLPQPSRSGQADAAQQVVLVFHCEFSAKRAPTFAKHLRSRDRMLNNSIYPKIFYPELYILEGGYCDFFKKCPTRCEPQSYVPMDDPRHFERRNSDLHDFRKFSRTRSFTYGELQPGQQASRAQPCPPLVYAAASAATSRRGGNGATITEEHEPDSSSGCEASPCPRALSMGQAPIFGSAKGRAAGRGLQRFNSYAGASLF</sequence>
<keyword evidence="4 10" id="KW-0498">Mitosis</keyword>
<gene>
    <name evidence="13" type="primary">cdc25</name>
    <name evidence="13" type="ORF">LOC62_03G004795</name>
</gene>
<evidence type="ECO:0000259" key="12">
    <source>
        <dbReference type="PROSITE" id="PS50206"/>
    </source>
</evidence>
<dbReference type="InterPro" id="IPR001763">
    <property type="entry name" value="Rhodanese-like_dom"/>
</dbReference>
<evidence type="ECO:0000313" key="14">
    <source>
        <dbReference type="Proteomes" id="UP000827549"/>
    </source>
</evidence>
<feature type="region of interest" description="Disordered" evidence="11">
    <location>
        <begin position="1"/>
        <end position="262"/>
    </location>
</feature>
<dbReference type="EC" id="3.1.3.48" evidence="2 10"/>
<evidence type="ECO:0000256" key="7">
    <source>
        <dbReference type="ARBA" id="ARBA00023306"/>
    </source>
</evidence>
<evidence type="ECO:0000256" key="5">
    <source>
        <dbReference type="ARBA" id="ARBA00022801"/>
    </source>
</evidence>
<dbReference type="InterPro" id="IPR000751">
    <property type="entry name" value="MPI_Phosphatase"/>
</dbReference>
<evidence type="ECO:0000256" key="1">
    <source>
        <dbReference type="ARBA" id="ARBA00011065"/>
    </source>
</evidence>
<feature type="compositionally biased region" description="Low complexity" evidence="11">
    <location>
        <begin position="243"/>
        <end position="254"/>
    </location>
</feature>
<evidence type="ECO:0000256" key="2">
    <source>
        <dbReference type="ARBA" id="ARBA00013064"/>
    </source>
</evidence>
<dbReference type="GO" id="GO:0000086">
    <property type="term" value="P:G2/M transition of mitotic cell cycle"/>
    <property type="evidence" value="ECO:0007669"/>
    <property type="project" value="TreeGrafter"/>
</dbReference>
<keyword evidence="14" id="KW-1185">Reference proteome</keyword>
<proteinExistence type="inferred from homology"/>
<evidence type="ECO:0000256" key="8">
    <source>
        <dbReference type="ARBA" id="ARBA00051722"/>
    </source>
</evidence>
<evidence type="ECO:0000256" key="4">
    <source>
        <dbReference type="ARBA" id="ARBA00022776"/>
    </source>
</evidence>
<dbReference type="SMART" id="SM00450">
    <property type="entry name" value="RHOD"/>
    <property type="match status" value="1"/>
</dbReference>
<dbReference type="GeneID" id="87808028"/>
<feature type="compositionally biased region" description="Polar residues" evidence="11">
    <location>
        <begin position="88"/>
        <end position="100"/>
    </location>
</feature>
<feature type="region of interest" description="Disordered" evidence="11">
    <location>
        <begin position="338"/>
        <end position="417"/>
    </location>
</feature>
<dbReference type="PANTHER" id="PTHR10828:SF17">
    <property type="entry name" value="PROTEIN-TYROSINE-PHOSPHATASE"/>
    <property type="match status" value="1"/>
</dbReference>
<dbReference type="GO" id="GO:0004725">
    <property type="term" value="F:protein tyrosine phosphatase activity"/>
    <property type="evidence" value="ECO:0007669"/>
    <property type="project" value="UniProtKB-UniRule"/>
</dbReference>
<feature type="compositionally biased region" description="Polar residues" evidence="11">
    <location>
        <begin position="46"/>
        <end position="59"/>
    </location>
</feature>
<dbReference type="SUPFAM" id="SSF52821">
    <property type="entry name" value="Rhodanese/Cell cycle control phosphatase"/>
    <property type="match status" value="1"/>
</dbReference>
<keyword evidence="7 10" id="KW-0131">Cell cycle</keyword>
<feature type="region of interest" description="Disordered" evidence="11">
    <location>
        <begin position="280"/>
        <end position="310"/>
    </location>
</feature>
<dbReference type="GO" id="GO:0005737">
    <property type="term" value="C:cytoplasm"/>
    <property type="evidence" value="ECO:0007669"/>
    <property type="project" value="TreeGrafter"/>
</dbReference>
<comment type="similarity">
    <text evidence="1 10">Belongs to the MPI phosphatase family.</text>
</comment>
<keyword evidence="5 10" id="KW-0378">Hydrolase</keyword>
<evidence type="ECO:0000256" key="6">
    <source>
        <dbReference type="ARBA" id="ARBA00022912"/>
    </source>
</evidence>
<comment type="function">
    <text evidence="10">Tyrosine protein phosphatase which functions as a dosage-dependent inducer of mitotic progression.</text>
</comment>
<dbReference type="EMBL" id="CP086716">
    <property type="protein sequence ID" value="WOO81266.1"/>
    <property type="molecule type" value="Genomic_DNA"/>
</dbReference>
<dbReference type="Pfam" id="PF00581">
    <property type="entry name" value="Rhodanese"/>
    <property type="match status" value="1"/>
</dbReference>
<dbReference type="PRINTS" id="PR00716">
    <property type="entry name" value="MPIPHPHTASE"/>
</dbReference>
<evidence type="ECO:0000313" key="13">
    <source>
        <dbReference type="EMBL" id="WOO81266.1"/>
    </source>
</evidence>
<feature type="region of interest" description="Disordered" evidence="11">
    <location>
        <begin position="642"/>
        <end position="665"/>
    </location>
</feature>
<dbReference type="RefSeq" id="XP_062627298.1">
    <property type="nucleotide sequence ID" value="XM_062771314.1"/>
</dbReference>
<accession>A0AAF1BHL9</accession>
<dbReference type="AlphaFoldDB" id="A0AAF1BHL9"/>
<dbReference type="PROSITE" id="PS50206">
    <property type="entry name" value="RHODANESE_3"/>
    <property type="match status" value="1"/>
</dbReference>
<evidence type="ECO:0000256" key="3">
    <source>
        <dbReference type="ARBA" id="ARBA00022618"/>
    </source>
</evidence>
<dbReference type="GO" id="GO:0010971">
    <property type="term" value="P:positive regulation of G2/M transition of mitotic cell cycle"/>
    <property type="evidence" value="ECO:0007669"/>
    <property type="project" value="TreeGrafter"/>
</dbReference>
<protein>
    <recommendedName>
        <fullName evidence="9 10">M-phase inducer phosphatase</fullName>
        <ecNumber evidence="2 10">3.1.3.48</ecNumber>
    </recommendedName>
</protein>
<dbReference type="CDD" id="cd01530">
    <property type="entry name" value="Cdc25"/>
    <property type="match status" value="1"/>
</dbReference>
<feature type="compositionally biased region" description="Low complexity" evidence="11">
    <location>
        <begin position="226"/>
        <end position="235"/>
    </location>
</feature>
<dbReference type="GO" id="GO:0110032">
    <property type="term" value="P:positive regulation of G2/MI transition of meiotic cell cycle"/>
    <property type="evidence" value="ECO:0007669"/>
    <property type="project" value="TreeGrafter"/>
</dbReference>
<dbReference type="GO" id="GO:0051301">
    <property type="term" value="P:cell division"/>
    <property type="evidence" value="ECO:0007669"/>
    <property type="project" value="UniProtKB-UniRule"/>
</dbReference>
<feature type="domain" description="Rhodanese" evidence="12">
    <location>
        <begin position="456"/>
        <end position="579"/>
    </location>
</feature>
<evidence type="ECO:0000256" key="11">
    <source>
        <dbReference type="SAM" id="MobiDB-lite"/>
    </source>
</evidence>